<feature type="transmembrane region" description="Helical" evidence="7">
    <location>
        <begin position="66"/>
        <end position="86"/>
    </location>
</feature>
<accession>A0A845BS38</accession>
<comment type="caution">
    <text evidence="8">The sequence shown here is derived from an EMBL/GenBank/DDBJ whole genome shotgun (WGS) entry which is preliminary data.</text>
</comment>
<sequence length="401" mass="44964">MTFPRPEALFGFIRFTLTRMARLRLPQVAGSLTFTTLLALVPLLTIALTVFSAFPAFSEYSTRFKVLLLTTLVPEFAGKVITVYMRQFTENAAGLTLFGVIFLGATSIMLMATVERTFNAIWSVNKPRPLLQQTMIYWMVLSLGPILLGGGLLAWRWLFKVTRFERVSLLLDQSIQVAGSILLTTLVLTLLLRIVPNRFVPLKHAALGGTLTAILLEAVRALFGFYIGEMGSYQTIYGAFASIPIFLLWLYLLWMVLLVGASFTASLSYWQGQAWRRRNEPRRRFLDALEVMVLLDAAQERGKPVSPQALRGEVAVGYDELGRVLERLSSVGMVLATQSGDWALGRKLSTINLAELFRLFVYRGDVEDDALAEEVDRVFQPFVDQLESTTLADFALRVARK</sequence>
<dbReference type="InterPro" id="IPR023679">
    <property type="entry name" value="UPF0761_bac"/>
</dbReference>
<dbReference type="PANTHER" id="PTHR30213:SF0">
    <property type="entry name" value="UPF0761 MEMBRANE PROTEIN YIHY"/>
    <property type="match status" value="1"/>
</dbReference>
<keyword evidence="2 7" id="KW-1003">Cell membrane</keyword>
<feature type="transmembrane region" description="Helical" evidence="7">
    <location>
        <begin position="92"/>
        <end position="114"/>
    </location>
</feature>
<feature type="transmembrane region" description="Helical" evidence="7">
    <location>
        <begin position="32"/>
        <end position="54"/>
    </location>
</feature>
<keyword evidence="3" id="KW-0997">Cell inner membrane</keyword>
<organism evidence="8 9">
    <name type="scientific">Craterilacuibacter sinensis</name>
    <dbReference type="NCBI Taxonomy" id="2686017"/>
    <lineage>
        <taxon>Bacteria</taxon>
        <taxon>Pseudomonadati</taxon>
        <taxon>Pseudomonadota</taxon>
        <taxon>Betaproteobacteria</taxon>
        <taxon>Neisseriales</taxon>
        <taxon>Neisseriaceae</taxon>
        <taxon>Craterilacuibacter</taxon>
    </lineage>
</organism>
<dbReference type="RefSeq" id="WP_160797809.1">
    <property type="nucleotide sequence ID" value="NZ_WSSB01000013.1"/>
</dbReference>
<keyword evidence="4 7" id="KW-0812">Transmembrane</keyword>
<feature type="transmembrane region" description="Helical" evidence="7">
    <location>
        <begin position="207"/>
        <end position="228"/>
    </location>
</feature>
<comment type="similarity">
    <text evidence="7">Belongs to the UPF0761 family.</text>
</comment>
<evidence type="ECO:0000256" key="2">
    <source>
        <dbReference type="ARBA" id="ARBA00022475"/>
    </source>
</evidence>
<evidence type="ECO:0000256" key="6">
    <source>
        <dbReference type="ARBA" id="ARBA00023136"/>
    </source>
</evidence>
<name>A0A845BS38_9NEIS</name>
<proteinExistence type="inferred from homology"/>
<evidence type="ECO:0000256" key="4">
    <source>
        <dbReference type="ARBA" id="ARBA00022692"/>
    </source>
</evidence>
<gene>
    <name evidence="8" type="ORF">GQF02_13390</name>
</gene>
<reference evidence="8 9" key="1">
    <citation type="submission" date="2019-12" db="EMBL/GenBank/DDBJ databases">
        <title>Neisseriaceae gen. nov. sp. Genome sequencing and assembly.</title>
        <authorList>
            <person name="Liu Z."/>
            <person name="Li A."/>
        </authorList>
    </citation>
    <scope>NUCLEOTIDE SEQUENCE [LARGE SCALE GENOMIC DNA]</scope>
    <source>
        <strain evidence="8 9">B2N2-7</strain>
    </source>
</reference>
<feature type="transmembrane region" description="Helical" evidence="7">
    <location>
        <begin position="248"/>
        <end position="270"/>
    </location>
</feature>
<keyword evidence="5 7" id="KW-1133">Transmembrane helix</keyword>
<evidence type="ECO:0000256" key="3">
    <source>
        <dbReference type="ARBA" id="ARBA00022519"/>
    </source>
</evidence>
<dbReference type="NCBIfam" id="TIGR00765">
    <property type="entry name" value="yihY_not_rbn"/>
    <property type="match status" value="1"/>
</dbReference>
<feature type="transmembrane region" description="Helical" evidence="7">
    <location>
        <begin position="135"/>
        <end position="155"/>
    </location>
</feature>
<evidence type="ECO:0000313" key="8">
    <source>
        <dbReference type="EMBL" id="MXR37968.1"/>
    </source>
</evidence>
<dbReference type="Proteomes" id="UP000467214">
    <property type="component" value="Unassembled WGS sequence"/>
</dbReference>
<dbReference type="EMBL" id="WSSB01000013">
    <property type="protein sequence ID" value="MXR37968.1"/>
    <property type="molecule type" value="Genomic_DNA"/>
</dbReference>
<keyword evidence="9" id="KW-1185">Reference proteome</keyword>
<evidence type="ECO:0000256" key="5">
    <source>
        <dbReference type="ARBA" id="ARBA00022989"/>
    </source>
</evidence>
<dbReference type="AlphaFoldDB" id="A0A845BS38"/>
<evidence type="ECO:0000256" key="1">
    <source>
        <dbReference type="ARBA" id="ARBA00004651"/>
    </source>
</evidence>
<dbReference type="PANTHER" id="PTHR30213">
    <property type="entry name" value="INNER MEMBRANE PROTEIN YHJD"/>
    <property type="match status" value="1"/>
</dbReference>
<dbReference type="HAMAP" id="MF_00672">
    <property type="entry name" value="UPF0761"/>
    <property type="match status" value="1"/>
</dbReference>
<protein>
    <recommendedName>
        <fullName evidence="7">UPF0761 membrane protein GQF02_13390</fullName>
    </recommendedName>
</protein>
<keyword evidence="6 7" id="KW-0472">Membrane</keyword>
<dbReference type="InterPro" id="IPR017039">
    <property type="entry name" value="Virul_fac_BrkB"/>
</dbReference>
<comment type="subcellular location">
    <subcellularLocation>
        <location evidence="1 7">Cell membrane</location>
        <topology evidence="1 7">Multi-pass membrane protein</topology>
    </subcellularLocation>
</comment>
<evidence type="ECO:0000256" key="7">
    <source>
        <dbReference type="HAMAP-Rule" id="MF_00672"/>
    </source>
</evidence>
<dbReference type="GO" id="GO:0005886">
    <property type="term" value="C:plasma membrane"/>
    <property type="evidence" value="ECO:0007669"/>
    <property type="project" value="UniProtKB-SubCell"/>
</dbReference>
<evidence type="ECO:0000313" key="9">
    <source>
        <dbReference type="Proteomes" id="UP000467214"/>
    </source>
</evidence>
<dbReference type="Pfam" id="PF03631">
    <property type="entry name" value="Virul_fac_BrkB"/>
    <property type="match status" value="1"/>
</dbReference>
<feature type="transmembrane region" description="Helical" evidence="7">
    <location>
        <begin position="175"/>
        <end position="195"/>
    </location>
</feature>